<gene>
    <name evidence="3" type="ORF">FAES_4522</name>
</gene>
<proteinExistence type="predicted"/>
<reference evidence="3 4" key="1">
    <citation type="journal article" date="2012" name="J. Bacteriol.">
        <title>Genome Sequence of Fibrella aestuarina BUZ 2T, a Filamentous Marine Bacterium.</title>
        <authorList>
            <person name="Filippini M."/>
            <person name="Qi W."/>
            <person name="Blom J."/>
            <person name="Goesmann A."/>
            <person name="Smits T.H."/>
            <person name="Bagheri H.C."/>
        </authorList>
    </citation>
    <scope>NUCLEOTIDE SEQUENCE [LARGE SCALE GENOMIC DNA]</scope>
    <source>
        <strain evidence="4">BUZ 2T</strain>
    </source>
</reference>
<protein>
    <submittedName>
        <fullName evidence="3">Glycosyl transferase group 1</fullName>
    </submittedName>
</protein>
<evidence type="ECO:0000313" key="3">
    <source>
        <dbReference type="EMBL" id="CCH02521.1"/>
    </source>
</evidence>
<dbReference type="STRING" id="1166018.FAES_4522"/>
<dbReference type="OrthoDB" id="655095at2"/>
<keyword evidence="3" id="KW-0808">Transferase</keyword>
<dbReference type="Proteomes" id="UP000011058">
    <property type="component" value="Chromosome"/>
</dbReference>
<keyword evidence="4" id="KW-1185">Reference proteome</keyword>
<feature type="domain" description="Glycosyl transferase family 1" evidence="1">
    <location>
        <begin position="186"/>
        <end position="335"/>
    </location>
</feature>
<dbReference type="GO" id="GO:0016757">
    <property type="term" value="F:glycosyltransferase activity"/>
    <property type="evidence" value="ECO:0007669"/>
    <property type="project" value="InterPro"/>
</dbReference>
<dbReference type="InterPro" id="IPR050194">
    <property type="entry name" value="Glycosyltransferase_grp1"/>
</dbReference>
<dbReference type="eggNOG" id="COG0438">
    <property type="taxonomic scope" value="Bacteria"/>
</dbReference>
<dbReference type="Pfam" id="PF13439">
    <property type="entry name" value="Glyco_transf_4"/>
    <property type="match status" value="1"/>
</dbReference>
<sequence>MKILFITPHGGYTGSEILIWQLMQELHKRGKSVAWFSRKAGALKQQQQEVGFPNQFFPQKQSFLNSFYEGVYVQATGTLPVYQALLRYHREVKPDLWYLNTAIQADVAGIARKLGIPYVVHFQELISTFDEQKADEFLAMLSGATRLIGCSHIVQQRIAQIGFPGAALLNSFVDHSKIQVRQDRMALRRQLGLPDDAFVWLMSGTESLRKGYDLVPDILANLPDNAYLVWLGKPRDSALRVYVEQRVKHENLRYLALGEHSSDYFDYLNIADGFVLTSREDPHPVVMIEAAALGKPIAAFDSGGVTEFVQPGMGGVVASFNPADLARLMRDIMDGTLPVSAATSQAHASQFSVANRADDFCRIFNL</sequence>
<dbReference type="HOGENOM" id="CLU_727305_0_0_10"/>
<dbReference type="PANTHER" id="PTHR45947">
    <property type="entry name" value="SULFOQUINOVOSYL TRANSFERASE SQD2"/>
    <property type="match status" value="1"/>
</dbReference>
<dbReference type="RefSeq" id="WP_015333620.1">
    <property type="nucleotide sequence ID" value="NC_020054.1"/>
</dbReference>
<dbReference type="CDD" id="cd03801">
    <property type="entry name" value="GT4_PimA-like"/>
    <property type="match status" value="1"/>
</dbReference>
<dbReference type="KEGG" id="fae:FAES_4522"/>
<evidence type="ECO:0000313" key="4">
    <source>
        <dbReference type="Proteomes" id="UP000011058"/>
    </source>
</evidence>
<name>I0KEG8_9BACT</name>
<dbReference type="PANTHER" id="PTHR45947:SF3">
    <property type="entry name" value="SULFOQUINOVOSYL TRANSFERASE SQD2"/>
    <property type="match status" value="1"/>
</dbReference>
<feature type="domain" description="Glycosyltransferase subfamily 4-like N-terminal" evidence="2">
    <location>
        <begin position="13"/>
        <end position="165"/>
    </location>
</feature>
<accession>I0KEG8</accession>
<dbReference type="Pfam" id="PF00534">
    <property type="entry name" value="Glycos_transf_1"/>
    <property type="match status" value="1"/>
</dbReference>
<dbReference type="AlphaFoldDB" id="I0KEG8"/>
<dbReference type="InterPro" id="IPR001296">
    <property type="entry name" value="Glyco_trans_1"/>
</dbReference>
<dbReference type="InterPro" id="IPR028098">
    <property type="entry name" value="Glyco_trans_4-like_N"/>
</dbReference>
<dbReference type="Gene3D" id="3.40.50.2000">
    <property type="entry name" value="Glycogen Phosphorylase B"/>
    <property type="match status" value="2"/>
</dbReference>
<evidence type="ECO:0000259" key="1">
    <source>
        <dbReference type="Pfam" id="PF00534"/>
    </source>
</evidence>
<dbReference type="SUPFAM" id="SSF53756">
    <property type="entry name" value="UDP-Glycosyltransferase/glycogen phosphorylase"/>
    <property type="match status" value="1"/>
</dbReference>
<organism evidence="3 4">
    <name type="scientific">Fibrella aestuarina BUZ 2</name>
    <dbReference type="NCBI Taxonomy" id="1166018"/>
    <lineage>
        <taxon>Bacteria</taxon>
        <taxon>Pseudomonadati</taxon>
        <taxon>Bacteroidota</taxon>
        <taxon>Cytophagia</taxon>
        <taxon>Cytophagales</taxon>
        <taxon>Spirosomataceae</taxon>
        <taxon>Fibrella</taxon>
    </lineage>
</organism>
<dbReference type="EMBL" id="HE796683">
    <property type="protein sequence ID" value="CCH02521.1"/>
    <property type="molecule type" value="Genomic_DNA"/>
</dbReference>
<evidence type="ECO:0000259" key="2">
    <source>
        <dbReference type="Pfam" id="PF13439"/>
    </source>
</evidence>